<evidence type="ECO:0000313" key="2">
    <source>
        <dbReference type="Proteomes" id="UP001237988"/>
    </source>
</evidence>
<protein>
    <recommendedName>
        <fullName evidence="3">CYTH domain-containing protein</fullName>
    </recommendedName>
</protein>
<sequence>MSANGIEIERKWLVPGLPEGYRPRKHRSVDSFYLLANDDAELRISKRIKVVEGLNGIIFGTPKYKWTFKTGDGLKRTELEGWISEEEYNRLLKQAKYGVYHKDWYEFPMNDGLTLEVNQVDGGWWYAEVEFPSEEAAAAWQPIDYLANCTEVTGERGYAMKNYYRKQYMKEDI</sequence>
<dbReference type="Proteomes" id="UP001237988">
    <property type="component" value="Segment"/>
</dbReference>
<evidence type="ECO:0000313" key="1">
    <source>
        <dbReference type="EMBL" id="WIC39712.1"/>
    </source>
</evidence>
<reference evidence="1" key="1">
    <citation type="submission" date="2023-04" db="EMBL/GenBank/DDBJ databases">
        <title>Bacteriophage Phass-1 Discovered in the Human Gut Virome - the Founding Member of the Proposed New Family Phassviridae.</title>
        <authorList>
            <person name="Tikunov A.Y."/>
            <person name="Morozova V.V."/>
            <person name="Chechushkov A.V."/>
            <person name="Tikunova N.V."/>
        </authorList>
    </citation>
    <scope>NUCLEOTIDE SEQUENCE</scope>
</reference>
<accession>A0AAF0LWB7</accession>
<dbReference type="InterPro" id="IPR033469">
    <property type="entry name" value="CYTH-like_dom_sf"/>
</dbReference>
<evidence type="ECO:0008006" key="3">
    <source>
        <dbReference type="Google" id="ProtNLM"/>
    </source>
</evidence>
<name>A0AAF0LWB7_9CAUD</name>
<dbReference type="EMBL" id="OQ749652">
    <property type="protein sequence ID" value="WIC39712.1"/>
    <property type="molecule type" value="Genomic_DNA"/>
</dbReference>
<dbReference type="Gene3D" id="2.40.320.10">
    <property type="entry name" value="Hypothetical Protein Pfu-838710-001"/>
    <property type="match status" value="1"/>
</dbReference>
<organism evidence="1 2">
    <name type="scientific">Phage Phass-1</name>
    <dbReference type="NCBI Taxonomy" id="3043662"/>
    <lineage>
        <taxon>Viruses</taxon>
        <taxon>Duplodnaviria</taxon>
        <taxon>Heunggongvirae</taxon>
        <taxon>Uroviricota</taxon>
        <taxon>Caudoviricetes</taxon>
        <taxon>Caudoviricetes code 15 clade</taxon>
    </lineage>
</organism>
<dbReference type="SUPFAM" id="SSF55154">
    <property type="entry name" value="CYTH-like phosphatases"/>
    <property type="match status" value="1"/>
</dbReference>
<proteinExistence type="predicted"/>